<gene>
    <name evidence="2" type="ordered locus">AXYL_05436</name>
</gene>
<protein>
    <recommendedName>
        <fullName evidence="1">GAF domain-containing protein</fullName>
    </recommendedName>
</protein>
<proteinExistence type="predicted"/>
<name>E3HWC3_ACHXA</name>
<reference evidence="2 3" key="1">
    <citation type="journal article" date="2011" name="J. Bacteriol.">
        <title>Complete genome sequence of the haloaromatic acid-degrading bacterium Achromobacter xylosoxidans A8.</title>
        <authorList>
            <person name="Strnad H."/>
            <person name="Ridl J."/>
            <person name="Paces J."/>
            <person name="Kolar M."/>
            <person name="Vlcek C."/>
            <person name="Paces V."/>
        </authorList>
    </citation>
    <scope>NUCLEOTIDE SEQUENCE [LARGE SCALE GENOMIC DNA]</scope>
    <source>
        <strain evidence="2 3">A8</strain>
    </source>
</reference>
<dbReference type="eggNOG" id="COG2203">
    <property type="taxonomic scope" value="Bacteria"/>
</dbReference>
<feature type="domain" description="GAF" evidence="1">
    <location>
        <begin position="79"/>
        <end position="145"/>
    </location>
</feature>
<dbReference type="Gene3D" id="3.30.450.40">
    <property type="match status" value="1"/>
</dbReference>
<evidence type="ECO:0000259" key="1">
    <source>
        <dbReference type="Pfam" id="PF01590"/>
    </source>
</evidence>
<dbReference type="PATRIC" id="fig|762376.5.peg.5439"/>
<dbReference type="Pfam" id="PF01590">
    <property type="entry name" value="GAF"/>
    <property type="match status" value="1"/>
</dbReference>
<dbReference type="Proteomes" id="UP000006876">
    <property type="component" value="Chromosome"/>
</dbReference>
<organism evidence="2 3">
    <name type="scientific">Achromobacter xylosoxidans (strain A8)</name>
    <dbReference type="NCBI Taxonomy" id="762376"/>
    <lineage>
        <taxon>Bacteria</taxon>
        <taxon>Pseudomonadati</taxon>
        <taxon>Pseudomonadota</taxon>
        <taxon>Betaproteobacteria</taxon>
        <taxon>Burkholderiales</taxon>
        <taxon>Alcaligenaceae</taxon>
        <taxon>Achromobacter</taxon>
    </lineage>
</organism>
<dbReference type="InterPro" id="IPR003018">
    <property type="entry name" value="GAF"/>
</dbReference>
<sequence length="175" mass="19032">MPASLSSPSSLNTVACGLAQGGQPESGLNALGAALQERIGYRLFTVLVLDWNAGLSRRCFSTQPTAYPAGGSKPIREDSEFYAAVVLQGEPRLCMDRDDCARAFPDHELIASLGCESAVNVPVRWNGRTLGSLNLLHQAGWYRREMYAELAWYSALAIPVVQDIIRTTQNNEGKS</sequence>
<dbReference type="KEGG" id="axy:AXYL_05436"/>
<dbReference type="EMBL" id="CP002287">
    <property type="protein sequence ID" value="ADP18736.1"/>
    <property type="molecule type" value="Genomic_DNA"/>
</dbReference>
<dbReference type="STRING" id="762376.AXYL_05436"/>
<dbReference type="RefSeq" id="WP_013396039.1">
    <property type="nucleotide sequence ID" value="NC_014640.1"/>
</dbReference>
<evidence type="ECO:0000313" key="3">
    <source>
        <dbReference type="Proteomes" id="UP000006876"/>
    </source>
</evidence>
<dbReference type="SUPFAM" id="SSF55781">
    <property type="entry name" value="GAF domain-like"/>
    <property type="match status" value="1"/>
</dbReference>
<accession>E3HWC3</accession>
<dbReference type="HOGENOM" id="CLU_120803_0_0_4"/>
<evidence type="ECO:0000313" key="2">
    <source>
        <dbReference type="EMBL" id="ADP18736.1"/>
    </source>
</evidence>
<dbReference type="AlphaFoldDB" id="E3HWC3"/>
<dbReference type="InterPro" id="IPR029016">
    <property type="entry name" value="GAF-like_dom_sf"/>
</dbReference>